<dbReference type="Gene3D" id="1.10.510.10">
    <property type="entry name" value="Transferase(Phosphotransferase) domain 1"/>
    <property type="match status" value="1"/>
</dbReference>
<comment type="caution">
    <text evidence="12">The sequence shown here is derived from an EMBL/GenBank/DDBJ whole genome shotgun (WGS) entry which is preliminary data.</text>
</comment>
<keyword evidence="13" id="KW-1185">Reference proteome</keyword>
<evidence type="ECO:0000259" key="11">
    <source>
        <dbReference type="PROSITE" id="PS51285"/>
    </source>
</evidence>
<dbReference type="InterPro" id="IPR017892">
    <property type="entry name" value="Pkinase_C"/>
</dbReference>
<evidence type="ECO:0000256" key="4">
    <source>
        <dbReference type="ARBA" id="ARBA00022679"/>
    </source>
</evidence>
<dbReference type="OrthoDB" id="63267at2759"/>
<dbReference type="AlphaFoldDB" id="A0A364LAK8"/>
<evidence type="ECO:0000256" key="1">
    <source>
        <dbReference type="ARBA" id="ARBA00012513"/>
    </source>
</evidence>
<dbReference type="PROSITE" id="PS51285">
    <property type="entry name" value="AGC_KINASE_CTER"/>
    <property type="match status" value="1"/>
</dbReference>
<dbReference type="SUPFAM" id="SSF56112">
    <property type="entry name" value="Protein kinase-like (PK-like)"/>
    <property type="match status" value="1"/>
</dbReference>
<protein>
    <recommendedName>
        <fullName evidence="1">non-specific serine/threonine protein kinase</fullName>
        <ecNumber evidence="1">2.7.11.1</ecNumber>
    </recommendedName>
</protein>
<dbReference type="InterPro" id="IPR000719">
    <property type="entry name" value="Prot_kinase_dom"/>
</dbReference>
<evidence type="ECO:0000256" key="3">
    <source>
        <dbReference type="ARBA" id="ARBA00022553"/>
    </source>
</evidence>
<dbReference type="EMBL" id="MIKG01000021">
    <property type="protein sequence ID" value="RAO72865.1"/>
    <property type="molecule type" value="Genomic_DNA"/>
</dbReference>
<evidence type="ECO:0000259" key="10">
    <source>
        <dbReference type="PROSITE" id="PS50011"/>
    </source>
</evidence>
<dbReference type="SMART" id="SM00220">
    <property type="entry name" value="S_TKc"/>
    <property type="match status" value="1"/>
</dbReference>
<dbReference type="FunFam" id="1.10.510.10:FF:000008">
    <property type="entry name" value="Non-specific serine/threonine protein kinase"/>
    <property type="match status" value="1"/>
</dbReference>
<dbReference type="GeneID" id="63798091"/>
<evidence type="ECO:0000256" key="2">
    <source>
        <dbReference type="ARBA" id="ARBA00022527"/>
    </source>
</evidence>
<feature type="domain" description="AGC-kinase C-terminal" evidence="11">
    <location>
        <begin position="139"/>
        <end position="208"/>
    </location>
</feature>
<dbReference type="PANTHER" id="PTHR24351">
    <property type="entry name" value="RIBOSOMAL PROTEIN S6 KINASE"/>
    <property type="match status" value="1"/>
</dbReference>
<evidence type="ECO:0000256" key="8">
    <source>
        <dbReference type="ARBA" id="ARBA00047899"/>
    </source>
</evidence>
<dbReference type="Pfam" id="PF00433">
    <property type="entry name" value="Pkinase_C"/>
    <property type="match status" value="1"/>
</dbReference>
<keyword evidence="3" id="KW-0597">Phosphoprotein</keyword>
<sequence>MIYCDLRPENILLDLTGHIALCDFGLCKIDIKDEDRTKFYRTPEYLAPELLLGHEYTKSVDFWTLGILLYEMLTGLPPFYDKEANDMCEKIIQEPLEFPSHEIVPTAARDLLTRLLDRDPQSRLGANGADEIKAHYFFSNIDWCRLLQKEYEPAFKPSMIDVLDTSNFDKKRRRLEDSLVKDKALSQPMQDQFAGWSYNQPVAGFGDTVTYSSFPRTIPE</sequence>
<comment type="catalytic activity">
    <reaction evidence="9">
        <text>L-seryl-[protein] + ATP = O-phospho-L-seryl-[protein] + ADP + H(+)</text>
        <dbReference type="Rhea" id="RHEA:17989"/>
        <dbReference type="Rhea" id="RHEA-COMP:9863"/>
        <dbReference type="Rhea" id="RHEA-COMP:11604"/>
        <dbReference type="ChEBI" id="CHEBI:15378"/>
        <dbReference type="ChEBI" id="CHEBI:29999"/>
        <dbReference type="ChEBI" id="CHEBI:30616"/>
        <dbReference type="ChEBI" id="CHEBI:83421"/>
        <dbReference type="ChEBI" id="CHEBI:456216"/>
        <dbReference type="EC" id="2.7.11.1"/>
    </reaction>
</comment>
<dbReference type="InterPro" id="IPR000961">
    <property type="entry name" value="AGC-kinase_C"/>
</dbReference>
<evidence type="ECO:0000256" key="6">
    <source>
        <dbReference type="ARBA" id="ARBA00022777"/>
    </source>
</evidence>
<name>A0A364LAK8_TALAM</name>
<proteinExistence type="predicted"/>
<keyword evidence="7" id="KW-0067">ATP-binding</keyword>
<feature type="domain" description="Protein kinase" evidence="10">
    <location>
        <begin position="1"/>
        <end position="138"/>
    </location>
</feature>
<organism evidence="12 13">
    <name type="scientific">Talaromyces amestolkiae</name>
    <dbReference type="NCBI Taxonomy" id="1196081"/>
    <lineage>
        <taxon>Eukaryota</taxon>
        <taxon>Fungi</taxon>
        <taxon>Dikarya</taxon>
        <taxon>Ascomycota</taxon>
        <taxon>Pezizomycotina</taxon>
        <taxon>Eurotiomycetes</taxon>
        <taxon>Eurotiomycetidae</taxon>
        <taxon>Eurotiales</taxon>
        <taxon>Trichocomaceae</taxon>
        <taxon>Talaromyces</taxon>
        <taxon>Talaromyces sect. Talaromyces</taxon>
    </lineage>
</organism>
<keyword evidence="5" id="KW-0547">Nucleotide-binding</keyword>
<evidence type="ECO:0000256" key="7">
    <source>
        <dbReference type="ARBA" id="ARBA00022840"/>
    </source>
</evidence>
<dbReference type="InterPro" id="IPR011009">
    <property type="entry name" value="Kinase-like_dom_sf"/>
</dbReference>
<dbReference type="STRING" id="1196081.A0A364LAK8"/>
<gene>
    <name evidence="12" type="ORF">BHQ10_008877</name>
</gene>
<dbReference type="Pfam" id="PF00069">
    <property type="entry name" value="Pkinase"/>
    <property type="match status" value="1"/>
</dbReference>
<comment type="catalytic activity">
    <reaction evidence="8">
        <text>L-threonyl-[protein] + ATP = O-phospho-L-threonyl-[protein] + ADP + H(+)</text>
        <dbReference type="Rhea" id="RHEA:46608"/>
        <dbReference type="Rhea" id="RHEA-COMP:11060"/>
        <dbReference type="Rhea" id="RHEA-COMP:11605"/>
        <dbReference type="ChEBI" id="CHEBI:15378"/>
        <dbReference type="ChEBI" id="CHEBI:30013"/>
        <dbReference type="ChEBI" id="CHEBI:30616"/>
        <dbReference type="ChEBI" id="CHEBI:61977"/>
        <dbReference type="ChEBI" id="CHEBI:456216"/>
        <dbReference type="EC" id="2.7.11.1"/>
    </reaction>
</comment>
<dbReference type="GO" id="GO:0004674">
    <property type="term" value="F:protein serine/threonine kinase activity"/>
    <property type="evidence" value="ECO:0007669"/>
    <property type="project" value="UniProtKB-KW"/>
</dbReference>
<keyword evidence="2" id="KW-0723">Serine/threonine-protein kinase</keyword>
<dbReference type="EC" id="2.7.11.1" evidence="1"/>
<evidence type="ECO:0000313" key="13">
    <source>
        <dbReference type="Proteomes" id="UP000249363"/>
    </source>
</evidence>
<dbReference type="RefSeq" id="XP_040737379.1">
    <property type="nucleotide sequence ID" value="XM_040881730.1"/>
</dbReference>
<keyword evidence="6" id="KW-0418">Kinase</keyword>
<evidence type="ECO:0000256" key="5">
    <source>
        <dbReference type="ARBA" id="ARBA00022741"/>
    </source>
</evidence>
<accession>A0A364LAK8</accession>
<dbReference type="PROSITE" id="PS50011">
    <property type="entry name" value="PROTEIN_KINASE_DOM"/>
    <property type="match status" value="1"/>
</dbReference>
<reference evidence="12 13" key="1">
    <citation type="journal article" date="2017" name="Biotechnol. Biofuels">
        <title>Differential beta-glucosidase expression as a function of carbon source availability in Talaromyces amestolkiae: a genomic and proteomic approach.</title>
        <authorList>
            <person name="de Eugenio L.I."/>
            <person name="Mendez-Liter J.A."/>
            <person name="Nieto-Dominguez M."/>
            <person name="Alonso L."/>
            <person name="Gil-Munoz J."/>
            <person name="Barriuso J."/>
            <person name="Prieto A."/>
            <person name="Martinez M.J."/>
        </authorList>
    </citation>
    <scope>NUCLEOTIDE SEQUENCE [LARGE SCALE GENOMIC DNA]</scope>
    <source>
        <strain evidence="12 13">CIB</strain>
    </source>
</reference>
<dbReference type="GO" id="GO:0005524">
    <property type="term" value="F:ATP binding"/>
    <property type="evidence" value="ECO:0007669"/>
    <property type="project" value="UniProtKB-KW"/>
</dbReference>
<dbReference type="Gene3D" id="3.30.200.20">
    <property type="entry name" value="Phosphorylase Kinase, domain 1"/>
    <property type="match status" value="1"/>
</dbReference>
<evidence type="ECO:0000313" key="12">
    <source>
        <dbReference type="EMBL" id="RAO72865.1"/>
    </source>
</evidence>
<dbReference type="Proteomes" id="UP000249363">
    <property type="component" value="Unassembled WGS sequence"/>
</dbReference>
<keyword evidence="4" id="KW-0808">Transferase</keyword>
<dbReference type="SMART" id="SM00133">
    <property type="entry name" value="S_TK_X"/>
    <property type="match status" value="1"/>
</dbReference>
<evidence type="ECO:0000256" key="9">
    <source>
        <dbReference type="ARBA" id="ARBA00048679"/>
    </source>
</evidence>